<evidence type="ECO:0000313" key="1">
    <source>
        <dbReference type="EMBL" id="KAJ9614317.1"/>
    </source>
</evidence>
<dbReference type="Proteomes" id="UP001172673">
    <property type="component" value="Unassembled WGS sequence"/>
</dbReference>
<dbReference type="AlphaFoldDB" id="A0AA39CN39"/>
<evidence type="ECO:0000313" key="2">
    <source>
        <dbReference type="Proteomes" id="UP001172673"/>
    </source>
</evidence>
<gene>
    <name evidence="1" type="ORF">H2200_002453</name>
</gene>
<comment type="caution">
    <text evidence="1">The sequence shown here is derived from an EMBL/GenBank/DDBJ whole genome shotgun (WGS) entry which is preliminary data.</text>
</comment>
<protein>
    <submittedName>
        <fullName evidence="1">Uncharacterized protein</fullName>
    </submittedName>
</protein>
<dbReference type="EMBL" id="JAPDRK010000003">
    <property type="protein sequence ID" value="KAJ9614317.1"/>
    <property type="molecule type" value="Genomic_DNA"/>
</dbReference>
<reference evidence="1" key="1">
    <citation type="submission" date="2022-10" db="EMBL/GenBank/DDBJ databases">
        <title>Culturing micro-colonial fungi from biological soil crusts in the Mojave desert and describing Neophaeococcomyces mojavensis, and introducing the new genera and species Taxawa tesnikishii.</title>
        <authorList>
            <person name="Kurbessoian T."/>
            <person name="Stajich J.E."/>
        </authorList>
    </citation>
    <scope>NUCLEOTIDE SEQUENCE</scope>
    <source>
        <strain evidence="1">TK_41</strain>
    </source>
</reference>
<accession>A0AA39CN39</accession>
<name>A0AA39CN39_9EURO</name>
<keyword evidence="2" id="KW-1185">Reference proteome</keyword>
<proteinExistence type="predicted"/>
<organism evidence="1 2">
    <name type="scientific">Cladophialophora chaetospira</name>
    <dbReference type="NCBI Taxonomy" id="386627"/>
    <lineage>
        <taxon>Eukaryota</taxon>
        <taxon>Fungi</taxon>
        <taxon>Dikarya</taxon>
        <taxon>Ascomycota</taxon>
        <taxon>Pezizomycotina</taxon>
        <taxon>Eurotiomycetes</taxon>
        <taxon>Chaetothyriomycetidae</taxon>
        <taxon>Chaetothyriales</taxon>
        <taxon>Herpotrichiellaceae</taxon>
        <taxon>Cladophialophora</taxon>
    </lineage>
</organism>
<sequence length="146" mass="16497">MAVQYPDYGDWELDFTATTHTCVKQDLVRWELDRADGNYFVRLPVWVPVYSKVPNGLRRTTTLKLNSACELAAGDSVSTLSVRRLALEGIKCVDQDGFLVGGVRQWLFVDKAGNPALLAQNRFGRKMAMVVSPADQEQYPVRFWVL</sequence>